<dbReference type="OrthoDB" id="1882547at2759"/>
<gene>
    <name evidence="8" type="ORF">GUITHDRAFT_101448</name>
</gene>
<dbReference type="InterPro" id="IPR036249">
    <property type="entry name" value="Thioredoxin-like_sf"/>
</dbReference>
<dbReference type="Proteomes" id="UP000011087">
    <property type="component" value="Unassembled WGS sequence"/>
</dbReference>
<dbReference type="GO" id="GO:0042744">
    <property type="term" value="P:hydrogen peroxide catabolic process"/>
    <property type="evidence" value="ECO:0007669"/>
    <property type="project" value="TreeGrafter"/>
</dbReference>
<evidence type="ECO:0000256" key="2">
    <source>
        <dbReference type="ARBA" id="ARBA00022559"/>
    </source>
</evidence>
<dbReference type="PRINTS" id="PR00160">
    <property type="entry name" value="GLUTAREDOXIN"/>
</dbReference>
<protein>
    <recommendedName>
        <fullName evidence="7">Thioredoxin domain-containing protein</fullName>
    </recommendedName>
</protein>
<dbReference type="HOGENOM" id="CLU_999087_0_0_1"/>
<dbReference type="GO" id="GO:0034599">
    <property type="term" value="P:cellular response to oxidative stress"/>
    <property type="evidence" value="ECO:0007669"/>
    <property type="project" value="InterPro"/>
</dbReference>
<dbReference type="GO" id="GO:0045454">
    <property type="term" value="P:cell redox homeostasis"/>
    <property type="evidence" value="ECO:0007669"/>
    <property type="project" value="TreeGrafter"/>
</dbReference>
<evidence type="ECO:0000256" key="4">
    <source>
        <dbReference type="ARBA" id="ARBA00023002"/>
    </source>
</evidence>
<dbReference type="RefSeq" id="XP_005839980.1">
    <property type="nucleotide sequence ID" value="XM_005839923.1"/>
</dbReference>
<keyword evidence="10" id="KW-1185">Reference proteome</keyword>
<reference evidence="9" key="3">
    <citation type="submission" date="2016-03" db="UniProtKB">
        <authorList>
            <consortium name="EnsemblProtists"/>
        </authorList>
    </citation>
    <scope>IDENTIFICATION</scope>
</reference>
<dbReference type="InterPro" id="IPR011899">
    <property type="entry name" value="Glutaredoxin_euk/vir"/>
</dbReference>
<evidence type="ECO:0000259" key="7">
    <source>
        <dbReference type="PROSITE" id="PS51352"/>
    </source>
</evidence>
<keyword evidence="4" id="KW-0560">Oxidoreductase</keyword>
<dbReference type="GO" id="GO:0008379">
    <property type="term" value="F:thioredoxin peroxidase activity"/>
    <property type="evidence" value="ECO:0007669"/>
    <property type="project" value="InterPro"/>
</dbReference>
<dbReference type="CDD" id="cd03013">
    <property type="entry name" value="PRX5_like"/>
    <property type="match status" value="1"/>
</dbReference>
<evidence type="ECO:0000256" key="1">
    <source>
        <dbReference type="ARBA" id="ARBA00010505"/>
    </source>
</evidence>
<name>L1JXQ8_GUITC</name>
<dbReference type="STRING" id="905079.L1JXQ8"/>
<feature type="active site" description="Cysteine sulfenic acid (-SOH) intermediate" evidence="6">
    <location>
        <position position="165"/>
    </location>
</feature>
<dbReference type="EMBL" id="JH992971">
    <property type="protein sequence ID" value="EKX53000.1"/>
    <property type="molecule type" value="Genomic_DNA"/>
</dbReference>
<comment type="similarity">
    <text evidence="1">Belongs to the peroxiredoxin family. Prx5 subfamily.</text>
</comment>
<dbReference type="InterPro" id="IPR013740">
    <property type="entry name" value="Redoxin"/>
</dbReference>
<dbReference type="InterPro" id="IPR014025">
    <property type="entry name" value="Glutaredoxin_subgr"/>
</dbReference>
<evidence type="ECO:0000256" key="3">
    <source>
        <dbReference type="ARBA" id="ARBA00022862"/>
    </source>
</evidence>
<dbReference type="eggNOG" id="KOG1752">
    <property type="taxonomic scope" value="Eukaryota"/>
</dbReference>
<reference evidence="10" key="2">
    <citation type="submission" date="2012-11" db="EMBL/GenBank/DDBJ databases">
        <authorList>
            <person name="Kuo A."/>
            <person name="Curtis B.A."/>
            <person name="Tanifuji G."/>
            <person name="Burki F."/>
            <person name="Gruber A."/>
            <person name="Irimia M."/>
            <person name="Maruyama S."/>
            <person name="Arias M.C."/>
            <person name="Ball S.G."/>
            <person name="Gile G.H."/>
            <person name="Hirakawa Y."/>
            <person name="Hopkins J.F."/>
            <person name="Rensing S.A."/>
            <person name="Schmutz J."/>
            <person name="Symeonidi A."/>
            <person name="Elias M."/>
            <person name="Eveleigh R.J."/>
            <person name="Herman E.K."/>
            <person name="Klute M.J."/>
            <person name="Nakayama T."/>
            <person name="Obornik M."/>
            <person name="Reyes-Prieto A."/>
            <person name="Armbrust E.V."/>
            <person name="Aves S.J."/>
            <person name="Beiko R.G."/>
            <person name="Coutinho P."/>
            <person name="Dacks J.B."/>
            <person name="Durnford D.G."/>
            <person name="Fast N.M."/>
            <person name="Green B.R."/>
            <person name="Grisdale C."/>
            <person name="Hempe F."/>
            <person name="Henrissat B."/>
            <person name="Hoppner M.P."/>
            <person name="Ishida K.-I."/>
            <person name="Kim E."/>
            <person name="Koreny L."/>
            <person name="Kroth P.G."/>
            <person name="Liu Y."/>
            <person name="Malik S.-B."/>
            <person name="Maier U.G."/>
            <person name="McRose D."/>
            <person name="Mock T."/>
            <person name="Neilson J.A."/>
            <person name="Onodera N.T."/>
            <person name="Poole A.M."/>
            <person name="Pritham E.J."/>
            <person name="Richards T.A."/>
            <person name="Rocap G."/>
            <person name="Roy S.W."/>
            <person name="Sarai C."/>
            <person name="Schaack S."/>
            <person name="Shirato S."/>
            <person name="Slamovits C.H."/>
            <person name="Spencer D.F."/>
            <person name="Suzuki S."/>
            <person name="Worden A.Z."/>
            <person name="Zauner S."/>
            <person name="Barry K."/>
            <person name="Bell C."/>
            <person name="Bharti A.K."/>
            <person name="Crow J.A."/>
            <person name="Grimwood J."/>
            <person name="Kramer R."/>
            <person name="Lindquist E."/>
            <person name="Lucas S."/>
            <person name="Salamov A."/>
            <person name="McFadden G.I."/>
            <person name="Lane C.E."/>
            <person name="Keeling P.J."/>
            <person name="Gray M.W."/>
            <person name="Grigoriev I.V."/>
            <person name="Archibald J.M."/>
        </authorList>
    </citation>
    <scope>NUCLEOTIDE SEQUENCE</scope>
    <source>
        <strain evidence="10">CCMP2712</strain>
    </source>
</reference>
<dbReference type="OMA" id="IENWEIT"/>
<dbReference type="CDD" id="cd03419">
    <property type="entry name" value="GRX_GRXh_1_2_like"/>
    <property type="match status" value="1"/>
</dbReference>
<dbReference type="eggNOG" id="KOG0541">
    <property type="taxonomic scope" value="Eukaryota"/>
</dbReference>
<proteinExistence type="inferred from homology"/>
<keyword evidence="3" id="KW-0049">Antioxidant</keyword>
<dbReference type="Gene3D" id="3.40.30.10">
    <property type="entry name" value="Glutaredoxin"/>
    <property type="match status" value="2"/>
</dbReference>
<evidence type="ECO:0000313" key="8">
    <source>
        <dbReference type="EMBL" id="EKX53000.1"/>
    </source>
</evidence>
<dbReference type="PANTHER" id="PTHR10430:SF16">
    <property type="entry name" value="PEROXIREDOXIN-5, MITOCHONDRIAL"/>
    <property type="match status" value="1"/>
</dbReference>
<evidence type="ECO:0000313" key="9">
    <source>
        <dbReference type="EnsemblProtists" id="EKX53000"/>
    </source>
</evidence>
<dbReference type="GeneID" id="17309828"/>
<dbReference type="NCBIfam" id="TIGR02180">
    <property type="entry name" value="GRX_euk"/>
    <property type="match status" value="1"/>
</dbReference>
<feature type="domain" description="Thioredoxin" evidence="7">
    <location>
        <begin position="114"/>
        <end position="278"/>
    </location>
</feature>
<accession>L1JXQ8</accession>
<dbReference type="AlphaFoldDB" id="L1JXQ8"/>
<dbReference type="Pfam" id="PF08534">
    <property type="entry name" value="Redoxin"/>
    <property type="match status" value="1"/>
</dbReference>
<dbReference type="PANTHER" id="PTHR10430">
    <property type="entry name" value="PEROXIREDOXIN"/>
    <property type="match status" value="1"/>
</dbReference>
<evidence type="ECO:0000256" key="5">
    <source>
        <dbReference type="ARBA" id="ARBA00023284"/>
    </source>
</evidence>
<dbReference type="FunFam" id="3.40.30.10:FF:000020">
    <property type="entry name" value="Peroxiredoxin"/>
    <property type="match status" value="1"/>
</dbReference>
<sequence length="279" mass="30625">MDQAKKEVILRVAKEIVGSKLVVFSKSTCGFCREAKEILTDMLGMNASAMRVVELDLIDNGSDIQQVLRMMTGIATVPNIFIGGKSVGGCSELKELKGKGVLHRLLCEASLQPLKPGDKIPNVQVQVLRSSKDGKLVAEQVESLKLFEGKTSVLFGVPAAYSPSCSERHLPSYIQHFDELKSKGVDQVFCISVNDAFVMKAWASSHDMDKRISFIADGNGELIEKMGLAQDSRKAGMGMRSRRFACIVRDGVVEYMAIDKPMQTDISLADRMIPHLSKL</sequence>
<reference evidence="8 10" key="1">
    <citation type="journal article" date="2012" name="Nature">
        <title>Algal genomes reveal evolutionary mosaicism and the fate of nucleomorphs.</title>
        <authorList>
            <consortium name="DOE Joint Genome Institute"/>
            <person name="Curtis B.A."/>
            <person name="Tanifuji G."/>
            <person name="Burki F."/>
            <person name="Gruber A."/>
            <person name="Irimia M."/>
            <person name="Maruyama S."/>
            <person name="Arias M.C."/>
            <person name="Ball S.G."/>
            <person name="Gile G.H."/>
            <person name="Hirakawa Y."/>
            <person name="Hopkins J.F."/>
            <person name="Kuo A."/>
            <person name="Rensing S.A."/>
            <person name="Schmutz J."/>
            <person name="Symeonidi A."/>
            <person name="Elias M."/>
            <person name="Eveleigh R.J."/>
            <person name="Herman E.K."/>
            <person name="Klute M.J."/>
            <person name="Nakayama T."/>
            <person name="Obornik M."/>
            <person name="Reyes-Prieto A."/>
            <person name="Armbrust E.V."/>
            <person name="Aves S.J."/>
            <person name="Beiko R.G."/>
            <person name="Coutinho P."/>
            <person name="Dacks J.B."/>
            <person name="Durnford D.G."/>
            <person name="Fast N.M."/>
            <person name="Green B.R."/>
            <person name="Grisdale C.J."/>
            <person name="Hempel F."/>
            <person name="Henrissat B."/>
            <person name="Hoppner M.P."/>
            <person name="Ishida K."/>
            <person name="Kim E."/>
            <person name="Koreny L."/>
            <person name="Kroth P.G."/>
            <person name="Liu Y."/>
            <person name="Malik S.B."/>
            <person name="Maier U.G."/>
            <person name="McRose D."/>
            <person name="Mock T."/>
            <person name="Neilson J.A."/>
            <person name="Onodera N.T."/>
            <person name="Poole A.M."/>
            <person name="Pritham E.J."/>
            <person name="Richards T.A."/>
            <person name="Rocap G."/>
            <person name="Roy S.W."/>
            <person name="Sarai C."/>
            <person name="Schaack S."/>
            <person name="Shirato S."/>
            <person name="Slamovits C.H."/>
            <person name="Spencer D.F."/>
            <person name="Suzuki S."/>
            <person name="Worden A.Z."/>
            <person name="Zauner S."/>
            <person name="Barry K."/>
            <person name="Bell C."/>
            <person name="Bharti A.K."/>
            <person name="Crow J.A."/>
            <person name="Grimwood J."/>
            <person name="Kramer R."/>
            <person name="Lindquist E."/>
            <person name="Lucas S."/>
            <person name="Salamov A."/>
            <person name="McFadden G.I."/>
            <person name="Lane C.E."/>
            <person name="Keeling P.J."/>
            <person name="Gray M.W."/>
            <person name="Grigoriev I.V."/>
            <person name="Archibald J.M."/>
        </authorList>
    </citation>
    <scope>NUCLEOTIDE SEQUENCE</scope>
    <source>
        <strain evidence="8 10">CCMP2712</strain>
    </source>
</reference>
<dbReference type="InterPro" id="IPR013766">
    <property type="entry name" value="Thioredoxin_domain"/>
</dbReference>
<dbReference type="InterPro" id="IPR002109">
    <property type="entry name" value="Glutaredoxin"/>
</dbReference>
<organism evidence="8">
    <name type="scientific">Guillardia theta (strain CCMP2712)</name>
    <name type="common">Cryptophyte</name>
    <dbReference type="NCBI Taxonomy" id="905079"/>
    <lineage>
        <taxon>Eukaryota</taxon>
        <taxon>Cryptophyceae</taxon>
        <taxon>Pyrenomonadales</taxon>
        <taxon>Geminigeraceae</taxon>
        <taxon>Guillardia</taxon>
    </lineage>
</organism>
<evidence type="ECO:0000313" key="10">
    <source>
        <dbReference type="Proteomes" id="UP000011087"/>
    </source>
</evidence>
<dbReference type="GO" id="GO:0005737">
    <property type="term" value="C:cytoplasm"/>
    <property type="evidence" value="ECO:0007669"/>
    <property type="project" value="TreeGrafter"/>
</dbReference>
<dbReference type="EnsemblProtists" id="EKX53000">
    <property type="protein sequence ID" value="EKX53000"/>
    <property type="gene ID" value="GUITHDRAFT_101448"/>
</dbReference>
<dbReference type="PaxDb" id="55529-EKX53000"/>
<keyword evidence="2" id="KW-0575">Peroxidase</keyword>
<dbReference type="InterPro" id="IPR037944">
    <property type="entry name" value="PRX5-like"/>
</dbReference>
<dbReference type="KEGG" id="gtt:GUITHDRAFT_101448"/>
<dbReference type="Pfam" id="PF00462">
    <property type="entry name" value="Glutaredoxin"/>
    <property type="match status" value="1"/>
</dbReference>
<keyword evidence="5" id="KW-0676">Redox-active center</keyword>
<dbReference type="PROSITE" id="PS51354">
    <property type="entry name" value="GLUTAREDOXIN_2"/>
    <property type="match status" value="1"/>
</dbReference>
<evidence type="ECO:0000256" key="6">
    <source>
        <dbReference type="PIRSR" id="PIRSR637944-1"/>
    </source>
</evidence>
<dbReference type="PROSITE" id="PS51352">
    <property type="entry name" value="THIOREDOXIN_2"/>
    <property type="match status" value="1"/>
</dbReference>
<dbReference type="SUPFAM" id="SSF52833">
    <property type="entry name" value="Thioredoxin-like"/>
    <property type="match status" value="2"/>
</dbReference>